<evidence type="ECO:0000256" key="13">
    <source>
        <dbReference type="SAM" id="MobiDB-lite"/>
    </source>
</evidence>
<dbReference type="EC" id="5.3.3.12" evidence="8"/>
<comment type="subcellular location">
    <subcellularLocation>
        <location evidence="1">Secreted</location>
    </subcellularLocation>
</comment>
<accession>A0A6G1HKL8</accession>
<name>A0A6G1HKL8_9PEZI</name>
<dbReference type="GO" id="GO:0050178">
    <property type="term" value="F:phenylpyruvate tautomerase activity"/>
    <property type="evidence" value="ECO:0007669"/>
    <property type="project" value="UniProtKB-EC"/>
</dbReference>
<dbReference type="Gene3D" id="3.30.429.10">
    <property type="entry name" value="Macrophage Migration Inhibitory Factor"/>
    <property type="match status" value="1"/>
</dbReference>
<keyword evidence="3" id="KW-0202">Cytokine</keyword>
<dbReference type="PANTHER" id="PTHR11954">
    <property type="entry name" value="D-DOPACHROME DECARBOXYLASE"/>
    <property type="match status" value="1"/>
</dbReference>
<dbReference type="InterPro" id="IPR001398">
    <property type="entry name" value="Macrophage_inhib_fac"/>
</dbReference>
<evidence type="ECO:0000256" key="5">
    <source>
        <dbReference type="ARBA" id="ARBA00023235"/>
    </source>
</evidence>
<evidence type="ECO:0000256" key="8">
    <source>
        <dbReference type="ARBA" id="ARBA00038932"/>
    </source>
</evidence>
<dbReference type="AlphaFoldDB" id="A0A6G1HKL8"/>
<feature type="region of interest" description="Disordered" evidence="13">
    <location>
        <begin position="161"/>
        <end position="323"/>
    </location>
</feature>
<evidence type="ECO:0000256" key="1">
    <source>
        <dbReference type="ARBA" id="ARBA00004613"/>
    </source>
</evidence>
<proteinExistence type="inferred from homology"/>
<evidence type="ECO:0000256" key="10">
    <source>
        <dbReference type="ARBA" id="ARBA00041631"/>
    </source>
</evidence>
<dbReference type="PANTHER" id="PTHR11954:SF6">
    <property type="entry name" value="MACROPHAGE MIGRATION INHIBITORY FACTOR"/>
    <property type="match status" value="1"/>
</dbReference>
<keyword evidence="15" id="KW-1185">Reference proteome</keyword>
<dbReference type="GO" id="GO:0005576">
    <property type="term" value="C:extracellular region"/>
    <property type="evidence" value="ECO:0007669"/>
    <property type="project" value="UniProtKB-SubCell"/>
</dbReference>
<comment type="catalytic activity">
    <reaction evidence="7">
        <text>L-dopachrome = 5,6-dihydroxyindole-2-carboxylate</text>
        <dbReference type="Rhea" id="RHEA:13041"/>
        <dbReference type="ChEBI" id="CHEBI:16875"/>
        <dbReference type="ChEBI" id="CHEBI:57509"/>
        <dbReference type="EC" id="5.3.3.12"/>
    </reaction>
</comment>
<evidence type="ECO:0000256" key="11">
    <source>
        <dbReference type="ARBA" id="ARBA00041912"/>
    </source>
</evidence>
<evidence type="ECO:0000313" key="15">
    <source>
        <dbReference type="Proteomes" id="UP000799640"/>
    </source>
</evidence>
<feature type="compositionally biased region" description="Low complexity" evidence="13">
    <location>
        <begin position="223"/>
        <end position="235"/>
    </location>
</feature>
<evidence type="ECO:0000256" key="12">
    <source>
        <dbReference type="ARBA" id="ARBA00042730"/>
    </source>
</evidence>
<evidence type="ECO:0000256" key="3">
    <source>
        <dbReference type="ARBA" id="ARBA00022514"/>
    </source>
</evidence>
<organism evidence="14 15">
    <name type="scientific">Trichodelitschia bisporula</name>
    <dbReference type="NCBI Taxonomy" id="703511"/>
    <lineage>
        <taxon>Eukaryota</taxon>
        <taxon>Fungi</taxon>
        <taxon>Dikarya</taxon>
        <taxon>Ascomycota</taxon>
        <taxon>Pezizomycotina</taxon>
        <taxon>Dothideomycetes</taxon>
        <taxon>Dothideomycetes incertae sedis</taxon>
        <taxon>Phaeotrichales</taxon>
        <taxon>Phaeotrichaceae</taxon>
        <taxon>Trichodelitschia</taxon>
    </lineage>
</organism>
<feature type="compositionally biased region" description="Basic residues" evidence="13">
    <location>
        <begin position="311"/>
        <end position="323"/>
    </location>
</feature>
<sequence length="323" mass="35758">MAITSGDSAAKKRVEYFEDEFAYKEDHVSHVKERVRRESPVVVELRSNVIIKDEYAVITGLSSYLAQRYRRSEAHIHLTVEHSLCMLMGGTFDPTYVLAISTIPVDVQPVTNKRNAYLLQQYVAELLQVPPERGVVRFMAIPEERLATRGTTVFGEIERQEKIHTEETTPSIRRALTGRSRKKSKAEKKEQEAKGREVASQKRKSFLGGKKPSIKDLNRKSSAKSILSLKSNKSAKTSEPTDPAVPAIPASIERADGRMTPSPAPPNHDGSKSPMSSNGKAAAVEQSSISKNETPRIPPPPPIPQSSPPKLGKRKSLAAIFKR</sequence>
<dbReference type="InterPro" id="IPR014347">
    <property type="entry name" value="Tautomerase/MIF_sf"/>
</dbReference>
<dbReference type="EC" id="5.3.2.1" evidence="9"/>
<dbReference type="EMBL" id="ML996707">
    <property type="protein sequence ID" value="KAF2396441.1"/>
    <property type="molecule type" value="Genomic_DNA"/>
</dbReference>
<dbReference type="GO" id="GO:0004167">
    <property type="term" value="F:dopachrome isomerase activity"/>
    <property type="evidence" value="ECO:0007669"/>
    <property type="project" value="UniProtKB-EC"/>
</dbReference>
<reference evidence="14" key="1">
    <citation type="journal article" date="2020" name="Stud. Mycol.">
        <title>101 Dothideomycetes genomes: a test case for predicting lifestyles and emergence of pathogens.</title>
        <authorList>
            <person name="Haridas S."/>
            <person name="Albert R."/>
            <person name="Binder M."/>
            <person name="Bloem J."/>
            <person name="Labutti K."/>
            <person name="Salamov A."/>
            <person name="Andreopoulos B."/>
            <person name="Baker S."/>
            <person name="Barry K."/>
            <person name="Bills G."/>
            <person name="Bluhm B."/>
            <person name="Cannon C."/>
            <person name="Castanera R."/>
            <person name="Culley D."/>
            <person name="Daum C."/>
            <person name="Ezra D."/>
            <person name="Gonzalez J."/>
            <person name="Henrissat B."/>
            <person name="Kuo A."/>
            <person name="Liang C."/>
            <person name="Lipzen A."/>
            <person name="Lutzoni F."/>
            <person name="Magnuson J."/>
            <person name="Mondo S."/>
            <person name="Nolan M."/>
            <person name="Ohm R."/>
            <person name="Pangilinan J."/>
            <person name="Park H.-J."/>
            <person name="Ramirez L."/>
            <person name="Alfaro M."/>
            <person name="Sun H."/>
            <person name="Tritt A."/>
            <person name="Yoshinaga Y."/>
            <person name="Zwiers L.-H."/>
            <person name="Turgeon B."/>
            <person name="Goodwin S."/>
            <person name="Spatafora J."/>
            <person name="Crous P."/>
            <person name="Grigoriev I."/>
        </authorList>
    </citation>
    <scope>NUCLEOTIDE SEQUENCE</scope>
    <source>
        <strain evidence="14">CBS 262.69</strain>
    </source>
</reference>
<dbReference type="Proteomes" id="UP000799640">
    <property type="component" value="Unassembled WGS sequence"/>
</dbReference>
<evidence type="ECO:0000313" key="14">
    <source>
        <dbReference type="EMBL" id="KAF2396441.1"/>
    </source>
</evidence>
<dbReference type="OrthoDB" id="255819at2759"/>
<evidence type="ECO:0000256" key="2">
    <source>
        <dbReference type="ARBA" id="ARBA00005851"/>
    </source>
</evidence>
<evidence type="ECO:0000256" key="4">
    <source>
        <dbReference type="ARBA" id="ARBA00022525"/>
    </source>
</evidence>
<feature type="compositionally biased region" description="Pro residues" evidence="13">
    <location>
        <begin position="296"/>
        <end position="307"/>
    </location>
</feature>
<evidence type="ECO:0000256" key="7">
    <source>
        <dbReference type="ARBA" id="ARBA00036823"/>
    </source>
</evidence>
<comment type="similarity">
    <text evidence="2">Belongs to the MIF family.</text>
</comment>
<evidence type="ECO:0000256" key="6">
    <source>
        <dbReference type="ARBA" id="ARBA00036735"/>
    </source>
</evidence>
<keyword evidence="4" id="KW-0964">Secreted</keyword>
<feature type="compositionally biased region" description="Polar residues" evidence="13">
    <location>
        <begin position="273"/>
        <end position="292"/>
    </location>
</feature>
<evidence type="ECO:0000256" key="9">
    <source>
        <dbReference type="ARBA" id="ARBA00039086"/>
    </source>
</evidence>
<gene>
    <name evidence="14" type="ORF">EJ06DRAFT_569966</name>
</gene>
<dbReference type="SUPFAM" id="SSF55331">
    <property type="entry name" value="Tautomerase/MIF"/>
    <property type="match status" value="1"/>
</dbReference>
<feature type="compositionally biased region" description="Basic and acidic residues" evidence="13">
    <location>
        <begin position="187"/>
        <end position="200"/>
    </location>
</feature>
<dbReference type="Pfam" id="PF01187">
    <property type="entry name" value="MIF"/>
    <property type="match status" value="1"/>
</dbReference>
<keyword evidence="5" id="KW-0413">Isomerase</keyword>
<protein>
    <recommendedName>
        <fullName evidence="12">L-dopachrome isomerase</fullName>
        <ecNumber evidence="9">5.3.2.1</ecNumber>
        <ecNumber evidence="8">5.3.3.12</ecNumber>
    </recommendedName>
    <alternativeName>
        <fullName evidence="10">L-dopachrome tautomerase</fullName>
    </alternativeName>
    <alternativeName>
        <fullName evidence="11">Phenylpyruvate tautomerase</fullName>
    </alternativeName>
</protein>
<comment type="catalytic activity">
    <reaction evidence="6">
        <text>3-phenylpyruvate = enol-phenylpyruvate</text>
        <dbReference type="Rhea" id="RHEA:17097"/>
        <dbReference type="ChEBI" id="CHEBI:16815"/>
        <dbReference type="ChEBI" id="CHEBI:18005"/>
        <dbReference type="EC" id="5.3.2.1"/>
    </reaction>
</comment>